<dbReference type="FunFam" id="3.40.1160.10:FF:000001">
    <property type="entry name" value="Uridylate kinase"/>
    <property type="match status" value="1"/>
</dbReference>
<comment type="caution">
    <text evidence="11">Lacks conserved residue(s) required for the propagation of feature annotation.</text>
</comment>
<dbReference type="InterPro" id="IPR015963">
    <property type="entry name" value="Uridylate_kinase_bac"/>
</dbReference>
<dbReference type="AlphaFoldDB" id="A0A2N5ZBC3"/>
<dbReference type="Pfam" id="PF00696">
    <property type="entry name" value="AA_kinase"/>
    <property type="match status" value="1"/>
</dbReference>
<evidence type="ECO:0000256" key="11">
    <source>
        <dbReference type="HAMAP-Rule" id="MF_01220"/>
    </source>
</evidence>
<dbReference type="GO" id="GO:0005737">
    <property type="term" value="C:cytoplasm"/>
    <property type="evidence" value="ECO:0007669"/>
    <property type="project" value="UniProtKB-SubCell"/>
</dbReference>
<evidence type="ECO:0000256" key="4">
    <source>
        <dbReference type="ARBA" id="ARBA00022490"/>
    </source>
</evidence>
<evidence type="ECO:0000313" key="13">
    <source>
        <dbReference type="EMBL" id="PLX15983.1"/>
    </source>
</evidence>
<dbReference type="Gene3D" id="3.40.1160.10">
    <property type="entry name" value="Acetylglutamate kinase-like"/>
    <property type="match status" value="1"/>
</dbReference>
<dbReference type="PANTHER" id="PTHR42833">
    <property type="entry name" value="URIDYLATE KINASE"/>
    <property type="match status" value="1"/>
</dbReference>
<dbReference type="InterPro" id="IPR011817">
    <property type="entry name" value="Uridylate_kinase"/>
</dbReference>
<evidence type="ECO:0000256" key="6">
    <source>
        <dbReference type="ARBA" id="ARBA00022741"/>
    </source>
</evidence>
<dbReference type="EC" id="2.7.4.22" evidence="11"/>
<keyword evidence="5 11" id="KW-0808">Transferase</keyword>
<dbReference type="UniPathway" id="UPA00159">
    <property type="reaction ID" value="UER00275"/>
</dbReference>
<keyword evidence="4 11" id="KW-0963">Cytoplasm</keyword>
<evidence type="ECO:0000256" key="8">
    <source>
        <dbReference type="ARBA" id="ARBA00022840"/>
    </source>
</evidence>
<gene>
    <name evidence="11 13" type="primary">pyrH</name>
    <name evidence="13" type="ORF">C0601_11520</name>
</gene>
<evidence type="ECO:0000256" key="10">
    <source>
        <dbReference type="ARBA" id="ARBA00047767"/>
    </source>
</evidence>
<evidence type="ECO:0000256" key="1">
    <source>
        <dbReference type="ARBA" id="ARBA00004496"/>
    </source>
</evidence>
<dbReference type="PIRSF" id="PIRSF005650">
    <property type="entry name" value="Uridylate_kin"/>
    <property type="match status" value="1"/>
</dbReference>
<keyword evidence="6 11" id="KW-0547">Nucleotide-binding</keyword>
<keyword evidence="11" id="KW-0021">Allosteric enzyme</keyword>
<feature type="binding site" evidence="11">
    <location>
        <position position="65"/>
    </location>
    <ligand>
        <name>ATP</name>
        <dbReference type="ChEBI" id="CHEBI:30616"/>
    </ligand>
</feature>
<comment type="similarity">
    <text evidence="3 11">Belongs to the UMP kinase family.</text>
</comment>
<keyword evidence="7 11" id="KW-0418">Kinase</keyword>
<protein>
    <recommendedName>
        <fullName evidence="11">Uridylate kinase</fullName>
        <shortName evidence="11">UK</shortName>
        <ecNumber evidence="11">2.7.4.22</ecNumber>
    </recommendedName>
    <alternativeName>
        <fullName evidence="11">Uridine monophosphate kinase</fullName>
        <shortName evidence="11">UMP kinase</shortName>
        <shortName evidence="11">UMPK</shortName>
    </alternativeName>
</protein>
<comment type="catalytic activity">
    <reaction evidence="10 11">
        <text>UMP + ATP = UDP + ADP</text>
        <dbReference type="Rhea" id="RHEA:24400"/>
        <dbReference type="ChEBI" id="CHEBI:30616"/>
        <dbReference type="ChEBI" id="CHEBI:57865"/>
        <dbReference type="ChEBI" id="CHEBI:58223"/>
        <dbReference type="ChEBI" id="CHEBI:456216"/>
        <dbReference type="EC" id="2.7.4.22"/>
    </reaction>
</comment>
<dbReference type="GO" id="GO:0005524">
    <property type="term" value="F:ATP binding"/>
    <property type="evidence" value="ECO:0007669"/>
    <property type="project" value="UniProtKB-KW"/>
</dbReference>
<dbReference type="GO" id="GO:0033862">
    <property type="term" value="F:UMP kinase activity"/>
    <property type="evidence" value="ECO:0007669"/>
    <property type="project" value="UniProtKB-EC"/>
</dbReference>
<sequence length="241" mass="26457">MISNNKESMYKRILLKLSGEVMAGSLGRGIEEPAALYIANEVKAIKEAKKDIEIAVVIGAGNIFRGKENPHIERVKADYIGMMGTVINAMALSSALEKIGVENTVMNVFSTGRYTELYNALEGRKILKSKKVLILAGGTASPYFTTDTTASLRACELECELLIKATKVDGLYTDDPVKNKDAKFIEKTTYLEVIEKNYNVMDITAVSMCNENNIPLLICNLKKKGNVASFFKGDKIGSIVR</sequence>
<comment type="activity regulation">
    <text evidence="11">Allosterically activated by GTP. Inhibited by UTP.</text>
</comment>
<dbReference type="Proteomes" id="UP000234857">
    <property type="component" value="Unassembled WGS sequence"/>
</dbReference>
<feature type="region of interest" description="Involved in allosteric activation by GTP" evidence="11">
    <location>
        <begin position="24"/>
        <end position="29"/>
    </location>
</feature>
<name>A0A2N5ZBC3_MUIH1</name>
<feature type="binding site" evidence="11">
    <location>
        <position position="172"/>
    </location>
    <ligand>
        <name>ATP</name>
        <dbReference type="ChEBI" id="CHEBI:30616"/>
    </ligand>
</feature>
<proteinExistence type="inferred from homology"/>
<accession>A0A2N5ZBC3</accession>
<comment type="subunit">
    <text evidence="11">Homohexamer.</text>
</comment>
<dbReference type="HAMAP" id="MF_01220_B">
    <property type="entry name" value="PyrH_B"/>
    <property type="match status" value="1"/>
</dbReference>
<dbReference type="InterPro" id="IPR001048">
    <property type="entry name" value="Asp/Glu/Uridylate_kinase"/>
</dbReference>
<dbReference type="InterPro" id="IPR036393">
    <property type="entry name" value="AceGlu_kinase-like_sf"/>
</dbReference>
<reference evidence="13 14" key="1">
    <citation type="submission" date="2017-11" db="EMBL/GenBank/DDBJ databases">
        <title>Genome-resolved metagenomics identifies genetic mobility, metabolic interactions, and unexpected diversity in perchlorate-reducing communities.</title>
        <authorList>
            <person name="Barnum T.P."/>
            <person name="Figueroa I.A."/>
            <person name="Carlstrom C.I."/>
            <person name="Lucas L.N."/>
            <person name="Engelbrektson A.L."/>
            <person name="Coates J.D."/>
        </authorList>
    </citation>
    <scope>NUCLEOTIDE SEQUENCE [LARGE SCALE GENOMIC DNA]</scope>
    <source>
        <strain evidence="13">BM706</strain>
    </source>
</reference>
<feature type="binding site" evidence="11">
    <location>
        <position position="166"/>
    </location>
    <ligand>
        <name>ATP</name>
        <dbReference type="ChEBI" id="CHEBI:30616"/>
    </ligand>
</feature>
<dbReference type="GO" id="GO:0044210">
    <property type="term" value="P:'de novo' CTP biosynthetic process"/>
    <property type="evidence" value="ECO:0007669"/>
    <property type="project" value="UniProtKB-UniRule"/>
</dbReference>
<dbReference type="CDD" id="cd04254">
    <property type="entry name" value="AAK_UMPK-PyrH-Ec"/>
    <property type="match status" value="1"/>
</dbReference>
<evidence type="ECO:0000256" key="7">
    <source>
        <dbReference type="ARBA" id="ARBA00022777"/>
    </source>
</evidence>
<evidence type="ECO:0000259" key="12">
    <source>
        <dbReference type="Pfam" id="PF00696"/>
    </source>
</evidence>
<feature type="binding site" evidence="11">
    <location>
        <position position="78"/>
    </location>
    <ligand>
        <name>UMP</name>
        <dbReference type="ChEBI" id="CHEBI:57865"/>
    </ligand>
</feature>
<keyword evidence="9 11" id="KW-0665">Pyrimidine biosynthesis</keyword>
<feature type="binding site" evidence="11">
    <location>
        <position position="61"/>
    </location>
    <ligand>
        <name>ATP</name>
        <dbReference type="ChEBI" id="CHEBI:30616"/>
    </ligand>
</feature>
<feature type="binding site" evidence="11">
    <location>
        <position position="175"/>
    </location>
    <ligand>
        <name>ATP</name>
        <dbReference type="ChEBI" id="CHEBI:30616"/>
    </ligand>
</feature>
<dbReference type="SUPFAM" id="SSF53633">
    <property type="entry name" value="Carbamate kinase-like"/>
    <property type="match status" value="1"/>
</dbReference>
<evidence type="ECO:0000256" key="3">
    <source>
        <dbReference type="ARBA" id="ARBA00007614"/>
    </source>
</evidence>
<dbReference type="PANTHER" id="PTHR42833:SF4">
    <property type="entry name" value="URIDYLATE KINASE PUMPKIN, CHLOROPLASTIC"/>
    <property type="match status" value="1"/>
</dbReference>
<evidence type="ECO:0000256" key="9">
    <source>
        <dbReference type="ARBA" id="ARBA00022975"/>
    </source>
</evidence>
<organism evidence="13 14">
    <name type="scientific">Muiribacterium halophilum</name>
    <dbReference type="NCBI Taxonomy" id="2053465"/>
    <lineage>
        <taxon>Bacteria</taxon>
        <taxon>Candidatus Muiribacteriota</taxon>
        <taxon>Candidatus Muiribacteriia</taxon>
        <taxon>Candidatus Muiribacteriales</taxon>
        <taxon>Candidatus Muiribacteriaceae</taxon>
        <taxon>Candidatus Muiribacterium</taxon>
    </lineage>
</organism>
<comment type="subcellular location">
    <subcellularLocation>
        <location evidence="1 11">Cytoplasm</location>
    </subcellularLocation>
</comment>
<feature type="binding site" evidence="11">
    <location>
        <begin position="16"/>
        <end position="19"/>
    </location>
    <ligand>
        <name>ATP</name>
        <dbReference type="ChEBI" id="CHEBI:30616"/>
    </ligand>
</feature>
<keyword evidence="8 11" id="KW-0067">ATP-binding</keyword>
<evidence type="ECO:0000313" key="14">
    <source>
        <dbReference type="Proteomes" id="UP000234857"/>
    </source>
</evidence>
<comment type="function">
    <text evidence="11">Catalyzes the reversible phosphorylation of UMP to UDP.</text>
</comment>
<comment type="pathway">
    <text evidence="2 11">Pyrimidine metabolism; CTP biosynthesis via de novo pathway; UDP from UMP (UMPK route): step 1/1.</text>
</comment>
<comment type="caution">
    <text evidence="13">The sequence shown here is derived from an EMBL/GenBank/DDBJ whole genome shotgun (WGS) entry which is preliminary data.</text>
</comment>
<feature type="domain" description="Aspartate/glutamate/uridylate kinase" evidence="12">
    <location>
        <begin position="11"/>
        <end position="220"/>
    </location>
</feature>
<dbReference type="GO" id="GO:0006225">
    <property type="term" value="P:UDP biosynthetic process"/>
    <property type="evidence" value="ECO:0007669"/>
    <property type="project" value="TreeGrafter"/>
</dbReference>
<feature type="binding site" evidence="11">
    <location>
        <begin position="139"/>
        <end position="146"/>
    </location>
    <ligand>
        <name>UMP</name>
        <dbReference type="ChEBI" id="CHEBI:57865"/>
    </ligand>
</feature>
<dbReference type="NCBIfam" id="TIGR02075">
    <property type="entry name" value="pyrH_bact"/>
    <property type="match status" value="1"/>
</dbReference>
<dbReference type="EMBL" id="PKTG01000123">
    <property type="protein sequence ID" value="PLX15983.1"/>
    <property type="molecule type" value="Genomic_DNA"/>
</dbReference>
<evidence type="ECO:0000256" key="5">
    <source>
        <dbReference type="ARBA" id="ARBA00022679"/>
    </source>
</evidence>
<evidence type="ECO:0000256" key="2">
    <source>
        <dbReference type="ARBA" id="ARBA00004791"/>
    </source>
</evidence>